<name>A0A918PFH6_9SPHN</name>
<protein>
    <submittedName>
        <fullName evidence="3">Arsenate reductase</fullName>
    </submittedName>
</protein>
<comment type="similarity">
    <text evidence="1 2">Belongs to the ArsC family.</text>
</comment>
<dbReference type="InterPro" id="IPR006504">
    <property type="entry name" value="Tscrpt_reg_Spx/MgsR"/>
</dbReference>
<dbReference type="PROSITE" id="PS51353">
    <property type="entry name" value="ARSC"/>
    <property type="match status" value="1"/>
</dbReference>
<dbReference type="RefSeq" id="WP_189620810.1">
    <property type="nucleotide sequence ID" value="NZ_BMZA01000005.1"/>
</dbReference>
<dbReference type="PANTHER" id="PTHR30041">
    <property type="entry name" value="ARSENATE REDUCTASE"/>
    <property type="match status" value="1"/>
</dbReference>
<evidence type="ECO:0000313" key="4">
    <source>
        <dbReference type="Proteomes" id="UP000648075"/>
    </source>
</evidence>
<evidence type="ECO:0000313" key="3">
    <source>
        <dbReference type="EMBL" id="GGZ03043.1"/>
    </source>
</evidence>
<comment type="caution">
    <text evidence="3">The sequence shown here is derived from an EMBL/GenBank/DDBJ whole genome shotgun (WGS) entry which is preliminary data.</text>
</comment>
<dbReference type="CDD" id="cd03035">
    <property type="entry name" value="ArsC_Yffb"/>
    <property type="match status" value="1"/>
</dbReference>
<dbReference type="InterPro" id="IPR006660">
    <property type="entry name" value="Arsenate_reductase-like"/>
</dbReference>
<evidence type="ECO:0000256" key="1">
    <source>
        <dbReference type="ARBA" id="ARBA00007198"/>
    </source>
</evidence>
<keyword evidence="4" id="KW-1185">Reference proteome</keyword>
<dbReference type="EMBL" id="BMZA01000005">
    <property type="protein sequence ID" value="GGZ03043.1"/>
    <property type="molecule type" value="Genomic_DNA"/>
</dbReference>
<dbReference type="Pfam" id="PF03960">
    <property type="entry name" value="ArsC"/>
    <property type="match status" value="1"/>
</dbReference>
<organism evidence="3 4">
    <name type="scientific">Novosphingobium colocasiae</name>
    <dbReference type="NCBI Taxonomy" id="1256513"/>
    <lineage>
        <taxon>Bacteria</taxon>
        <taxon>Pseudomonadati</taxon>
        <taxon>Pseudomonadota</taxon>
        <taxon>Alphaproteobacteria</taxon>
        <taxon>Sphingomonadales</taxon>
        <taxon>Sphingomonadaceae</taxon>
        <taxon>Novosphingobium</taxon>
    </lineage>
</organism>
<dbReference type="NCBIfam" id="TIGR01617">
    <property type="entry name" value="arsC_related"/>
    <property type="match status" value="1"/>
</dbReference>
<dbReference type="Gene3D" id="3.40.30.10">
    <property type="entry name" value="Glutaredoxin"/>
    <property type="match status" value="1"/>
</dbReference>
<accession>A0A918PFH6</accession>
<reference evidence="3" key="2">
    <citation type="submission" date="2020-09" db="EMBL/GenBank/DDBJ databases">
        <authorList>
            <person name="Sun Q."/>
            <person name="Kim S."/>
        </authorList>
    </citation>
    <scope>NUCLEOTIDE SEQUENCE</scope>
    <source>
        <strain evidence="3">KCTC 32255</strain>
    </source>
</reference>
<dbReference type="InterPro" id="IPR036249">
    <property type="entry name" value="Thioredoxin-like_sf"/>
</dbReference>
<sequence length="115" mass="12755">MTLSFYGIPNCDTVKKARVWLDTQGIAYAFHDYKKEGADPVRLARWVAEAGWEKVLNRAGTTFRKLPEADRADLDEGKAVALMVANPSCIKRPVVEHPGGLLVGFKEPEWRAALG</sequence>
<reference evidence="3" key="1">
    <citation type="journal article" date="2014" name="Int. J. Syst. Evol. Microbiol.">
        <title>Complete genome sequence of Corynebacterium casei LMG S-19264T (=DSM 44701T), isolated from a smear-ripened cheese.</title>
        <authorList>
            <consortium name="US DOE Joint Genome Institute (JGI-PGF)"/>
            <person name="Walter F."/>
            <person name="Albersmeier A."/>
            <person name="Kalinowski J."/>
            <person name="Ruckert C."/>
        </authorList>
    </citation>
    <scope>NUCLEOTIDE SEQUENCE</scope>
    <source>
        <strain evidence="3">KCTC 32255</strain>
    </source>
</reference>
<evidence type="ECO:0000256" key="2">
    <source>
        <dbReference type="PROSITE-ProRule" id="PRU01282"/>
    </source>
</evidence>
<dbReference type="SUPFAM" id="SSF52833">
    <property type="entry name" value="Thioredoxin-like"/>
    <property type="match status" value="1"/>
</dbReference>
<dbReference type="Proteomes" id="UP000648075">
    <property type="component" value="Unassembled WGS sequence"/>
</dbReference>
<dbReference type="AlphaFoldDB" id="A0A918PFH6"/>
<proteinExistence type="inferred from homology"/>
<gene>
    <name evidence="3" type="ORF">GCM10011614_17430</name>
</gene>
<dbReference type="PANTHER" id="PTHR30041:SF8">
    <property type="entry name" value="PROTEIN YFFB"/>
    <property type="match status" value="1"/>
</dbReference>